<dbReference type="SUPFAM" id="SSF47413">
    <property type="entry name" value="lambda repressor-like DNA-binding domains"/>
    <property type="match status" value="1"/>
</dbReference>
<dbReference type="InterPro" id="IPR015927">
    <property type="entry name" value="Peptidase_S24_S26A/B/C"/>
</dbReference>
<evidence type="ECO:0000259" key="4">
    <source>
        <dbReference type="PROSITE" id="PS50943"/>
    </source>
</evidence>
<dbReference type="EMBL" id="CP048659">
    <property type="protein sequence ID" value="QOW45753.1"/>
    <property type="molecule type" value="Genomic_DNA"/>
</dbReference>
<dbReference type="PANTHER" id="PTHR40661">
    <property type="match status" value="1"/>
</dbReference>
<dbReference type="CDD" id="cd06529">
    <property type="entry name" value="S24_LexA-like"/>
    <property type="match status" value="1"/>
</dbReference>
<dbReference type="InterPro" id="IPR039418">
    <property type="entry name" value="LexA-like"/>
</dbReference>
<evidence type="ECO:0000256" key="3">
    <source>
        <dbReference type="ARBA" id="ARBA00023163"/>
    </source>
</evidence>
<dbReference type="Pfam" id="PF00717">
    <property type="entry name" value="Peptidase_S24"/>
    <property type="match status" value="1"/>
</dbReference>
<keyword evidence="2" id="KW-0238">DNA-binding</keyword>
<evidence type="ECO:0000313" key="5">
    <source>
        <dbReference type="EMBL" id="QOW45753.1"/>
    </source>
</evidence>
<proteinExistence type="predicted"/>
<dbReference type="CDD" id="cd00093">
    <property type="entry name" value="HTH_XRE"/>
    <property type="match status" value="1"/>
</dbReference>
<gene>
    <name evidence="5" type="ORF">G0028_07515</name>
</gene>
<accession>A0A7S6VVL6</accession>
<dbReference type="InterPro" id="IPR010982">
    <property type="entry name" value="Lambda_DNA-bd_dom_sf"/>
</dbReference>
<protein>
    <recommendedName>
        <fullName evidence="4">HTH cro/C1-type domain-containing protein</fullName>
    </recommendedName>
</protein>
<feature type="domain" description="HTH cro/C1-type" evidence="4">
    <location>
        <begin position="28"/>
        <end position="69"/>
    </location>
</feature>
<evidence type="ECO:0000313" key="6">
    <source>
        <dbReference type="Proteomes" id="UP000593966"/>
    </source>
</evidence>
<organism evidence="5 6">
    <name type="scientific">Acinetobacter piscicola</name>
    <dbReference type="NCBI Taxonomy" id="2006115"/>
    <lineage>
        <taxon>Bacteria</taxon>
        <taxon>Pseudomonadati</taxon>
        <taxon>Pseudomonadota</taxon>
        <taxon>Gammaproteobacteria</taxon>
        <taxon>Moraxellales</taxon>
        <taxon>Moraxellaceae</taxon>
        <taxon>Acinetobacter</taxon>
    </lineage>
</organism>
<dbReference type="SUPFAM" id="SSF51306">
    <property type="entry name" value="LexA/Signal peptidase"/>
    <property type="match status" value="1"/>
</dbReference>
<dbReference type="AlphaFoldDB" id="A0A7S6VVL6"/>
<dbReference type="Gene3D" id="2.10.109.10">
    <property type="entry name" value="Umud Fragment, subunit A"/>
    <property type="match status" value="1"/>
</dbReference>
<name>A0A7S6VVL6_9GAMM</name>
<dbReference type="InterPro" id="IPR001387">
    <property type="entry name" value="Cro/C1-type_HTH"/>
</dbReference>
<dbReference type="GO" id="GO:0003677">
    <property type="term" value="F:DNA binding"/>
    <property type="evidence" value="ECO:0007669"/>
    <property type="project" value="UniProtKB-KW"/>
</dbReference>
<evidence type="ECO:0000256" key="2">
    <source>
        <dbReference type="ARBA" id="ARBA00023125"/>
    </source>
</evidence>
<keyword evidence="6" id="KW-1185">Reference proteome</keyword>
<dbReference type="RefSeq" id="WP_180045376.1">
    <property type="nucleotide sequence ID" value="NZ_CP048659.1"/>
</dbReference>
<keyword evidence="1" id="KW-0805">Transcription regulation</keyword>
<reference evidence="5 6" key="1">
    <citation type="submission" date="2020-02" db="EMBL/GenBank/DDBJ databases">
        <title>Tigecycline-resistant Acinetobacter species from pigs and migratory birds.</title>
        <authorList>
            <person name="Chen C."/>
            <person name="Sun J."/>
            <person name="Liao X.-P."/>
            <person name="Liu Y.-H."/>
        </authorList>
    </citation>
    <scope>NUCLEOTIDE SEQUENCE [LARGE SCALE GENOMIC DNA]</scope>
    <source>
        <strain evidence="5 6">YH12207_T</strain>
    </source>
</reference>
<sequence>MSTLQERFALAIKHYEESSGKRFVKAHLADYCGVSRPAVSEWIDKNVQTLEQDNAEKAAKFLGVNHRWLNGLSSLMLEDVHNSSKNAQQNEGIPVVAWESPDDLDPNIYVIIPHVEVKFSAGNGYLAAYEPIQRDMGSAHLLSWVHKKKVSPKNLITVDTDGDSMEPNIKSGSVVMLDKSVNTLDQIQSGKVYAIRYGNELKIKRLSRRFDGALIIDSDNPQYQREIVEPDQLEHISIIGKYVSHTYDGEI</sequence>
<keyword evidence="3" id="KW-0804">Transcription</keyword>
<dbReference type="InterPro" id="IPR036286">
    <property type="entry name" value="LexA/Signal_pep-like_sf"/>
</dbReference>
<dbReference type="Proteomes" id="UP000593966">
    <property type="component" value="Chromosome"/>
</dbReference>
<evidence type="ECO:0000256" key="1">
    <source>
        <dbReference type="ARBA" id="ARBA00023015"/>
    </source>
</evidence>
<dbReference type="PANTHER" id="PTHR40661:SF1">
    <property type="entry name" value="HTH CRO_C1-TYPE DOMAIN-CONTAINING PROTEIN"/>
    <property type="match status" value="1"/>
</dbReference>
<dbReference type="PROSITE" id="PS50943">
    <property type="entry name" value="HTH_CROC1"/>
    <property type="match status" value="1"/>
</dbReference>